<evidence type="ECO:0000313" key="5">
    <source>
        <dbReference type="Proteomes" id="UP001429354"/>
    </source>
</evidence>
<comment type="caution">
    <text evidence="4">The sequence shown here is derived from an EMBL/GenBank/DDBJ whole genome shotgun (WGS) entry which is preliminary data.</text>
</comment>
<dbReference type="InterPro" id="IPR000189">
    <property type="entry name" value="Transglyc_AS"/>
</dbReference>
<evidence type="ECO:0000259" key="3">
    <source>
        <dbReference type="Pfam" id="PF01464"/>
    </source>
</evidence>
<protein>
    <submittedName>
        <fullName evidence="4">Lytic transglycosylase domain-containing protein</fullName>
    </submittedName>
</protein>
<evidence type="ECO:0000256" key="2">
    <source>
        <dbReference type="SAM" id="MobiDB-lite"/>
    </source>
</evidence>
<dbReference type="Gene3D" id="1.10.530.10">
    <property type="match status" value="1"/>
</dbReference>
<dbReference type="InterPro" id="IPR008258">
    <property type="entry name" value="Transglycosylase_SLT_dom_1"/>
</dbReference>
<evidence type="ECO:0000313" key="4">
    <source>
        <dbReference type="EMBL" id="NDK38502.1"/>
    </source>
</evidence>
<dbReference type="PROSITE" id="PS00922">
    <property type="entry name" value="TRANSGLYCOSYLASE"/>
    <property type="match status" value="1"/>
</dbReference>
<dbReference type="PANTHER" id="PTHR37423">
    <property type="entry name" value="SOLUBLE LYTIC MUREIN TRANSGLYCOSYLASE-RELATED"/>
    <property type="match status" value="1"/>
</dbReference>
<feature type="domain" description="Transglycosylase SLT" evidence="3">
    <location>
        <begin position="129"/>
        <end position="227"/>
    </location>
</feature>
<sequence length="270" mass="29023">MFIPRILPLTIFAGLFALTSLSVEARTVYRCVRSGTVSLSTAPEPGSKCEAKEIKDDPGKAPNLWGSMGIFSGTLYQREQDGVLVYGTRKLPGSTVYLKFTVATPPGEPAHPGLGKVGKPRLDRFAKQFKAAAKATGVDDAWLRSIAHAESGFDAQALSPKGAQGVMQLMPDVSKEYGVIDPYSSAESINAGARHLKGLLKRYKNDLVLVAAAYNAGIGAVTRYKGVPPYAETQAYVEKVQALHQRYREAMGTGPLKPADSTQQKPRPSL</sequence>
<dbReference type="InterPro" id="IPR023346">
    <property type="entry name" value="Lysozyme-like_dom_sf"/>
</dbReference>
<accession>A0ABX0AAD8</accession>
<dbReference type="RefSeq" id="WP_162349053.1">
    <property type="nucleotide sequence ID" value="NZ_QOVG01000003.1"/>
</dbReference>
<comment type="similarity">
    <text evidence="1">Belongs to the transglycosylase Slt family.</text>
</comment>
<dbReference type="Proteomes" id="UP001429354">
    <property type="component" value="Unassembled WGS sequence"/>
</dbReference>
<evidence type="ECO:0000256" key="1">
    <source>
        <dbReference type="ARBA" id="ARBA00007734"/>
    </source>
</evidence>
<feature type="region of interest" description="Disordered" evidence="2">
    <location>
        <begin position="250"/>
        <end position="270"/>
    </location>
</feature>
<gene>
    <name evidence="4" type="ORF">DT603_06555</name>
</gene>
<dbReference type="Pfam" id="PF01464">
    <property type="entry name" value="SLT"/>
    <property type="match status" value="1"/>
</dbReference>
<dbReference type="CDD" id="cd00254">
    <property type="entry name" value="LT-like"/>
    <property type="match status" value="1"/>
</dbReference>
<name>A0ABX0AAD8_9GAMM</name>
<dbReference type="SUPFAM" id="SSF53955">
    <property type="entry name" value="Lysozyme-like"/>
    <property type="match status" value="1"/>
</dbReference>
<dbReference type="PANTHER" id="PTHR37423:SF2">
    <property type="entry name" value="MEMBRANE-BOUND LYTIC MUREIN TRANSGLYCOSYLASE C"/>
    <property type="match status" value="1"/>
</dbReference>
<keyword evidence="5" id="KW-1185">Reference proteome</keyword>
<feature type="compositionally biased region" description="Polar residues" evidence="2">
    <location>
        <begin position="260"/>
        <end position="270"/>
    </location>
</feature>
<proteinExistence type="inferred from homology"/>
<dbReference type="EMBL" id="QOVG01000003">
    <property type="protein sequence ID" value="NDK38502.1"/>
    <property type="molecule type" value="Genomic_DNA"/>
</dbReference>
<organism evidence="4 5">
    <name type="scientific">Pseudoxanthomonas gei</name>
    <dbReference type="NCBI Taxonomy" id="1383030"/>
    <lineage>
        <taxon>Bacteria</taxon>
        <taxon>Pseudomonadati</taxon>
        <taxon>Pseudomonadota</taxon>
        <taxon>Gammaproteobacteria</taxon>
        <taxon>Lysobacterales</taxon>
        <taxon>Lysobacteraceae</taxon>
        <taxon>Pseudoxanthomonas</taxon>
    </lineage>
</organism>
<reference evidence="4 5" key="1">
    <citation type="submission" date="2018-07" db="EMBL/GenBank/DDBJ databases">
        <title>Whole genome Sequencing of Pseudoxanthomonas gei KCTC 32298 (T).</title>
        <authorList>
            <person name="Kumar S."/>
            <person name="Bansal K."/>
            <person name="Kaur A."/>
            <person name="Patil P."/>
            <person name="Sharma S."/>
            <person name="Patil P.B."/>
        </authorList>
    </citation>
    <scope>NUCLEOTIDE SEQUENCE [LARGE SCALE GENOMIC DNA]</scope>
    <source>
        <strain evidence="4 5">KCTC 32298</strain>
    </source>
</reference>